<feature type="binding site" evidence="6">
    <location>
        <position position="96"/>
    </location>
    <ligand>
        <name>Na(+)</name>
        <dbReference type="ChEBI" id="CHEBI:29101"/>
        <label>1</label>
    </ligand>
</feature>
<dbReference type="EMBL" id="CAXITT010000087">
    <property type="protein sequence ID" value="CAL1531395.1"/>
    <property type="molecule type" value="Genomic_DNA"/>
</dbReference>
<accession>A0AAV2HC88</accession>
<dbReference type="PROSITE" id="PS50267">
    <property type="entry name" value="NA_NEUROTRAN_SYMP_3"/>
    <property type="match status" value="1"/>
</dbReference>
<name>A0AAV2HC88_LYMST</name>
<feature type="transmembrane region" description="Helical" evidence="8">
    <location>
        <begin position="90"/>
        <end position="112"/>
    </location>
</feature>
<feature type="compositionally biased region" description="Polar residues" evidence="7">
    <location>
        <begin position="34"/>
        <end position="47"/>
    </location>
</feature>
<feature type="binding site" evidence="6">
    <location>
        <position position="103"/>
    </location>
    <ligand>
        <name>Na(+)</name>
        <dbReference type="ChEBI" id="CHEBI:29101"/>
        <label>1</label>
    </ligand>
</feature>
<feature type="region of interest" description="Disordered" evidence="7">
    <location>
        <begin position="15"/>
        <end position="79"/>
    </location>
</feature>
<dbReference type="GO" id="GO:0005886">
    <property type="term" value="C:plasma membrane"/>
    <property type="evidence" value="ECO:0007669"/>
    <property type="project" value="TreeGrafter"/>
</dbReference>
<keyword evidence="6" id="KW-0915">Sodium</keyword>
<dbReference type="Pfam" id="PF00209">
    <property type="entry name" value="SNF"/>
    <property type="match status" value="1"/>
</dbReference>
<dbReference type="SUPFAM" id="SSF161070">
    <property type="entry name" value="SNF-like"/>
    <property type="match status" value="1"/>
</dbReference>
<feature type="transmembrane region" description="Helical" evidence="8">
    <location>
        <begin position="256"/>
        <end position="277"/>
    </location>
</feature>
<gene>
    <name evidence="9" type="ORF">GSLYS_00005490001</name>
</gene>
<organism evidence="9 10">
    <name type="scientific">Lymnaea stagnalis</name>
    <name type="common">Great pond snail</name>
    <name type="synonym">Helix stagnalis</name>
    <dbReference type="NCBI Taxonomy" id="6523"/>
    <lineage>
        <taxon>Eukaryota</taxon>
        <taxon>Metazoa</taxon>
        <taxon>Spiralia</taxon>
        <taxon>Lophotrochozoa</taxon>
        <taxon>Mollusca</taxon>
        <taxon>Gastropoda</taxon>
        <taxon>Heterobranchia</taxon>
        <taxon>Euthyneura</taxon>
        <taxon>Panpulmonata</taxon>
        <taxon>Hygrophila</taxon>
        <taxon>Lymnaeoidea</taxon>
        <taxon>Lymnaeidae</taxon>
        <taxon>Lymnaea</taxon>
    </lineage>
</organism>
<keyword evidence="4 8" id="KW-1133">Transmembrane helix</keyword>
<dbReference type="PANTHER" id="PTHR11616:SF240">
    <property type="entry name" value="BLOATED TUBULES, ISOFORM B-RELATED"/>
    <property type="match status" value="1"/>
</dbReference>
<evidence type="ECO:0000256" key="6">
    <source>
        <dbReference type="PIRSR" id="PIRSR600175-1"/>
    </source>
</evidence>
<comment type="subcellular location">
    <subcellularLocation>
        <location evidence="1">Membrane</location>
        <topology evidence="1">Multi-pass membrane protein</topology>
    </subcellularLocation>
</comment>
<dbReference type="PANTHER" id="PTHR11616">
    <property type="entry name" value="SODIUM/CHLORIDE DEPENDENT TRANSPORTER"/>
    <property type="match status" value="1"/>
</dbReference>
<feature type="compositionally biased region" description="Acidic residues" evidence="7">
    <location>
        <begin position="54"/>
        <end position="69"/>
    </location>
</feature>
<feature type="non-terminal residue" evidence="9">
    <location>
        <position position="278"/>
    </location>
</feature>
<evidence type="ECO:0000256" key="2">
    <source>
        <dbReference type="ARBA" id="ARBA00022448"/>
    </source>
</evidence>
<keyword evidence="3 8" id="KW-0812">Transmembrane</keyword>
<feature type="transmembrane region" description="Helical" evidence="8">
    <location>
        <begin position="118"/>
        <end position="137"/>
    </location>
</feature>
<keyword evidence="5 8" id="KW-0472">Membrane</keyword>
<evidence type="ECO:0000256" key="4">
    <source>
        <dbReference type="ARBA" id="ARBA00022989"/>
    </source>
</evidence>
<dbReference type="Proteomes" id="UP001497497">
    <property type="component" value="Unassembled WGS sequence"/>
</dbReference>
<protein>
    <submittedName>
        <fullName evidence="9">Uncharacterized protein</fullName>
    </submittedName>
</protein>
<dbReference type="AlphaFoldDB" id="A0AAV2HC88"/>
<keyword evidence="2" id="KW-0813">Transport</keyword>
<reference evidence="9 10" key="1">
    <citation type="submission" date="2024-04" db="EMBL/GenBank/DDBJ databases">
        <authorList>
            <consortium name="Genoscope - CEA"/>
            <person name="William W."/>
        </authorList>
    </citation>
    <scope>NUCLEOTIDE SEQUENCE [LARGE SCALE GENOMIC DNA]</scope>
</reference>
<evidence type="ECO:0000313" key="9">
    <source>
        <dbReference type="EMBL" id="CAL1531395.1"/>
    </source>
</evidence>
<dbReference type="GO" id="GO:0035725">
    <property type="term" value="P:sodium ion transmembrane transport"/>
    <property type="evidence" value="ECO:0007669"/>
    <property type="project" value="TreeGrafter"/>
</dbReference>
<keyword evidence="10" id="KW-1185">Reference proteome</keyword>
<dbReference type="PRINTS" id="PR00176">
    <property type="entry name" value="NANEUSMPORT"/>
</dbReference>
<dbReference type="InterPro" id="IPR000175">
    <property type="entry name" value="Na/ntran_symport"/>
</dbReference>
<evidence type="ECO:0000256" key="1">
    <source>
        <dbReference type="ARBA" id="ARBA00004141"/>
    </source>
</evidence>
<dbReference type="InterPro" id="IPR037272">
    <property type="entry name" value="SNS_sf"/>
</dbReference>
<comment type="caution">
    <text evidence="9">The sequence shown here is derived from an EMBL/GenBank/DDBJ whole genome shotgun (WGS) entry which is preliminary data.</text>
</comment>
<evidence type="ECO:0000256" key="5">
    <source>
        <dbReference type="ARBA" id="ARBA00023136"/>
    </source>
</evidence>
<feature type="transmembrane region" description="Helical" evidence="8">
    <location>
        <begin position="158"/>
        <end position="176"/>
    </location>
</feature>
<evidence type="ECO:0000313" key="10">
    <source>
        <dbReference type="Proteomes" id="UP001497497"/>
    </source>
</evidence>
<feature type="compositionally biased region" description="Basic and acidic residues" evidence="7">
    <location>
        <begin position="70"/>
        <end position="79"/>
    </location>
</feature>
<sequence length="278" mass="30687">MAKRSLLREDFRGSDRTLVSSSLDSNTSSRSNVHTFASSSYYTNSNNDVRGDDRTDDEDEEEDDDDDDDGRGKPDELESDRGVWERTSHYVLLGFGAVFGVRNILKFPALAIEHGGGAFVFTYVFLTFTVGVPIVYLEVSLGQYARGGVVKAWRMIPLTKGIGVCSLLLTIARTSYSSTPAAWALYYFYSAMSKTLPFKKDNYVPAQNDVGGSNNTVNLTSNYTATLHKASYGRFNKSFFTSSLEITDSISNMGHVVPHVITSLLVIWIIVFLLSAIG</sequence>
<feature type="compositionally biased region" description="Low complexity" evidence="7">
    <location>
        <begin position="17"/>
        <end position="33"/>
    </location>
</feature>
<dbReference type="GO" id="GO:0046872">
    <property type="term" value="F:metal ion binding"/>
    <property type="evidence" value="ECO:0007669"/>
    <property type="project" value="UniProtKB-KW"/>
</dbReference>
<evidence type="ECO:0000256" key="7">
    <source>
        <dbReference type="SAM" id="MobiDB-lite"/>
    </source>
</evidence>
<evidence type="ECO:0000256" key="3">
    <source>
        <dbReference type="ARBA" id="ARBA00022692"/>
    </source>
</evidence>
<proteinExistence type="predicted"/>
<evidence type="ECO:0000256" key="8">
    <source>
        <dbReference type="SAM" id="Phobius"/>
    </source>
</evidence>
<keyword evidence="6" id="KW-0479">Metal-binding</keyword>